<organism evidence="1 3">
    <name type="scientific">Acanthaster planci</name>
    <name type="common">Crown-of-thorns starfish</name>
    <dbReference type="NCBI Taxonomy" id="133434"/>
    <lineage>
        <taxon>Eukaryota</taxon>
        <taxon>Metazoa</taxon>
        <taxon>Echinodermata</taxon>
        <taxon>Eleutherozoa</taxon>
        <taxon>Asterozoa</taxon>
        <taxon>Asteroidea</taxon>
        <taxon>Valvatacea</taxon>
        <taxon>Valvatida</taxon>
        <taxon>Acanthasteridae</taxon>
        <taxon>Acanthaster</taxon>
    </lineage>
</organism>
<evidence type="ECO:0000313" key="3">
    <source>
        <dbReference type="RefSeq" id="XP_022108293.1"/>
    </source>
</evidence>
<sequence length="182" mass="20044">MVFDQTVYVGNTSSETIYVRTTYEKWQQLKFSTEVKLMSGASTGGGFDFSQASDLTEGFTALAPHHTLKMIGSFFSAEADPPAMEAGGVAPGAAKRISISRNYRVPNRHAIIVTPLKTLQVVRGGALWQKRCKESASCPFMFRDKTKKLSLWQRLRGRKQRKAPKLDTCQVCGRGPKAAVAP</sequence>
<dbReference type="GeneID" id="110988780"/>
<dbReference type="OMA" id="QCKESCN"/>
<protein>
    <submittedName>
        <fullName evidence="2 3">Uncharacterized protein LOC110988780</fullName>
    </submittedName>
</protein>
<dbReference type="RefSeq" id="XP_022108293.1">
    <property type="nucleotide sequence ID" value="XM_022252601.1"/>
</dbReference>
<accession>A0A8B7ZRT9</accession>
<reference evidence="2 3" key="1">
    <citation type="submission" date="2025-04" db="UniProtKB">
        <authorList>
            <consortium name="RefSeq"/>
        </authorList>
    </citation>
    <scope>IDENTIFICATION</scope>
</reference>
<proteinExistence type="predicted"/>
<dbReference type="AlphaFoldDB" id="A0A8B7ZRT9"/>
<dbReference type="Proteomes" id="UP000694845">
    <property type="component" value="Unplaced"/>
</dbReference>
<evidence type="ECO:0000313" key="2">
    <source>
        <dbReference type="RefSeq" id="XP_022108292.1"/>
    </source>
</evidence>
<name>A0A8B7ZRT9_ACAPL</name>
<keyword evidence="1" id="KW-1185">Reference proteome</keyword>
<gene>
    <name evidence="2 3" type="primary">LOC110988780</name>
</gene>
<evidence type="ECO:0000313" key="1">
    <source>
        <dbReference type="Proteomes" id="UP000694845"/>
    </source>
</evidence>
<dbReference type="KEGG" id="aplc:110988780"/>
<dbReference type="RefSeq" id="XP_022108292.1">
    <property type="nucleotide sequence ID" value="XM_022252600.1"/>
</dbReference>
<dbReference type="OrthoDB" id="10105015at2759"/>